<evidence type="ECO:0000313" key="2">
    <source>
        <dbReference type="Proteomes" id="UP000256405"/>
    </source>
</evidence>
<dbReference type="Proteomes" id="UP000256405">
    <property type="component" value="Unassembled WGS sequence"/>
</dbReference>
<accession>A0A3E0DMR7</accession>
<sequence>MDLIVHLGNQFIAEPFSDIHKKGGIKGRPFDIGTVPQKILKVHVFGNLGYGLPVIQVKHVLDDHGTDQNSGVQGRPSGGFSWVTFIKQTYQLVPGNPRTEHNPSVGGIQTIIEGSFKSGKRELILAGVFAAWCTPFGSLFPGSLHLASLKF</sequence>
<reference evidence="1 2" key="1">
    <citation type="submission" date="2018-08" db="EMBL/GenBank/DDBJ databases">
        <title>Genomic Encyclopedia of Archaeal and Bacterial Type Strains, Phase II (KMG-II): from individual species to whole genera.</title>
        <authorList>
            <person name="Goeker M."/>
        </authorList>
    </citation>
    <scope>NUCLEOTIDE SEQUENCE [LARGE SCALE GENOMIC DNA]</scope>
    <source>
        <strain evidence="1 2">DSM 15986</strain>
    </source>
</reference>
<comment type="caution">
    <text evidence="1">The sequence shown here is derived from an EMBL/GenBank/DDBJ whole genome shotgun (WGS) entry which is preliminary data.</text>
</comment>
<evidence type="ECO:0000313" key="1">
    <source>
        <dbReference type="EMBL" id="REG84077.1"/>
    </source>
</evidence>
<dbReference type="AlphaFoldDB" id="A0A3E0DMR7"/>
<name>A0A3E0DMR7_9BACT</name>
<proteinExistence type="predicted"/>
<gene>
    <name evidence="1" type="ORF">C8N25_116132</name>
</gene>
<keyword evidence="2" id="KW-1185">Reference proteome</keyword>
<protein>
    <submittedName>
        <fullName evidence="1">Uncharacterized protein</fullName>
    </submittedName>
</protein>
<dbReference type="EMBL" id="QUNF01000016">
    <property type="protein sequence ID" value="REG84077.1"/>
    <property type="molecule type" value="Genomic_DNA"/>
</dbReference>
<organism evidence="1 2">
    <name type="scientific">Algoriphagus antarcticus</name>
    <dbReference type="NCBI Taxonomy" id="238540"/>
    <lineage>
        <taxon>Bacteria</taxon>
        <taxon>Pseudomonadati</taxon>
        <taxon>Bacteroidota</taxon>
        <taxon>Cytophagia</taxon>
        <taxon>Cytophagales</taxon>
        <taxon>Cyclobacteriaceae</taxon>
        <taxon>Algoriphagus</taxon>
    </lineage>
</organism>